<dbReference type="InterPro" id="IPR036097">
    <property type="entry name" value="HisK_dim/P_sf"/>
</dbReference>
<dbReference type="InterPro" id="IPR003661">
    <property type="entry name" value="HisK_dim/P_dom"/>
</dbReference>
<dbReference type="CDD" id="cd00082">
    <property type="entry name" value="HisKA"/>
    <property type="match status" value="1"/>
</dbReference>
<dbReference type="CDD" id="cd16922">
    <property type="entry name" value="HATPase_EvgS-ArcB-TorS-like"/>
    <property type="match status" value="1"/>
</dbReference>
<dbReference type="PANTHER" id="PTHR43047:SF78">
    <property type="entry name" value="SENSORY_REGULATORY PROTEIN RPFC"/>
    <property type="match status" value="1"/>
</dbReference>
<proteinExistence type="predicted"/>
<sequence length="458" mass="52378">MVKNKLLHQARVWSLPTLAGAFLLAALTLLYILQSREQEIQTAERDDVLWAAYQLDRENLKLNSLLNRYQYKQNAKVWKDARTRFEILYSRVTVLRHGQYNNLIEVKERTRDLSLQSFQIIDLMDERFFTHNASSPENLTKLLQLSLQLHRVTEELVTTLKSVSSQLNTQKRQELRQLYHYLLIIIVLLILTMSLIIYLLIKKMSEARQAQYQAQLMATELETAVQKAEAGSQAKTDFLATMSHEIRTPMNGVLGMSELLFETSLSSEQKKYTHAINNSATALMRLLNELMDISKLEAGRLVLDYRKTALAPLLNEVIDFFAAELNQKPVTFNLELAPEADAFYNTDPGRLRQVLLNLLGNAFKFTDQGRVTLRIKPTPEGLLFEVEDTGVGIDEAVQQRMFETFTQADASISRRYGGTGLAISKRIIEQMGGAIHLRSRLNEGSCFYFTLPLEPLQN</sequence>
<keyword evidence="5" id="KW-0418">Kinase</keyword>
<evidence type="ECO:0000256" key="6">
    <source>
        <dbReference type="SAM" id="Phobius"/>
    </source>
</evidence>
<accession>A0ABQ5ZTM2</accession>
<name>A0ABQ5ZTM2_9GAMM</name>
<dbReference type="SUPFAM" id="SSF55874">
    <property type="entry name" value="ATPase domain of HSP90 chaperone/DNA topoisomerase II/histidine kinase"/>
    <property type="match status" value="1"/>
</dbReference>
<evidence type="ECO:0000313" key="8">
    <source>
        <dbReference type="EMBL" id="GLR63334.1"/>
    </source>
</evidence>
<dbReference type="SMART" id="SM00387">
    <property type="entry name" value="HATPase_c"/>
    <property type="match status" value="1"/>
</dbReference>
<dbReference type="InterPro" id="IPR036890">
    <property type="entry name" value="HATPase_C_sf"/>
</dbReference>
<reference evidence="9" key="1">
    <citation type="journal article" date="2019" name="Int. J. Syst. Evol. Microbiol.">
        <title>The Global Catalogue of Microorganisms (GCM) 10K type strain sequencing project: providing services to taxonomists for standard genome sequencing and annotation.</title>
        <authorList>
            <consortium name="The Broad Institute Genomics Platform"/>
            <consortium name="The Broad Institute Genome Sequencing Center for Infectious Disease"/>
            <person name="Wu L."/>
            <person name="Ma J."/>
        </authorList>
    </citation>
    <scope>NUCLEOTIDE SEQUENCE [LARGE SCALE GENOMIC DNA]</scope>
    <source>
        <strain evidence="9">NBRC 100033</strain>
    </source>
</reference>
<feature type="domain" description="Histidine kinase" evidence="7">
    <location>
        <begin position="241"/>
        <end position="455"/>
    </location>
</feature>
<evidence type="ECO:0000256" key="4">
    <source>
        <dbReference type="ARBA" id="ARBA00022679"/>
    </source>
</evidence>
<evidence type="ECO:0000256" key="3">
    <source>
        <dbReference type="ARBA" id="ARBA00022553"/>
    </source>
</evidence>
<dbReference type="EMBL" id="BSOR01000015">
    <property type="protein sequence ID" value="GLR63334.1"/>
    <property type="molecule type" value="Genomic_DNA"/>
</dbReference>
<dbReference type="InterPro" id="IPR005467">
    <property type="entry name" value="His_kinase_dom"/>
</dbReference>
<feature type="transmembrane region" description="Helical" evidence="6">
    <location>
        <begin position="178"/>
        <end position="201"/>
    </location>
</feature>
<dbReference type="Proteomes" id="UP001156682">
    <property type="component" value="Unassembled WGS sequence"/>
</dbReference>
<evidence type="ECO:0000259" key="7">
    <source>
        <dbReference type="PROSITE" id="PS50109"/>
    </source>
</evidence>
<keyword evidence="4" id="KW-0808">Transferase</keyword>
<evidence type="ECO:0000256" key="5">
    <source>
        <dbReference type="ARBA" id="ARBA00022777"/>
    </source>
</evidence>
<keyword evidence="6" id="KW-1133">Transmembrane helix</keyword>
<evidence type="ECO:0000256" key="1">
    <source>
        <dbReference type="ARBA" id="ARBA00000085"/>
    </source>
</evidence>
<dbReference type="InterPro" id="IPR004358">
    <property type="entry name" value="Sig_transdc_His_kin-like_C"/>
</dbReference>
<dbReference type="Pfam" id="PF02518">
    <property type="entry name" value="HATPase_c"/>
    <property type="match status" value="1"/>
</dbReference>
<dbReference type="SMART" id="SM00388">
    <property type="entry name" value="HisKA"/>
    <property type="match status" value="1"/>
</dbReference>
<keyword evidence="3" id="KW-0597">Phosphoprotein</keyword>
<evidence type="ECO:0000256" key="2">
    <source>
        <dbReference type="ARBA" id="ARBA00012438"/>
    </source>
</evidence>
<comment type="caution">
    <text evidence="8">The sequence shown here is derived from an EMBL/GenBank/DDBJ whole genome shotgun (WGS) entry which is preliminary data.</text>
</comment>
<keyword evidence="6" id="KW-0812">Transmembrane</keyword>
<dbReference type="Pfam" id="PF00512">
    <property type="entry name" value="HisKA"/>
    <property type="match status" value="1"/>
</dbReference>
<dbReference type="RefSeq" id="WP_027852089.1">
    <property type="nucleotide sequence ID" value="NZ_BSOR01000015.1"/>
</dbReference>
<protein>
    <recommendedName>
        <fullName evidence="2">histidine kinase</fullName>
        <ecNumber evidence="2">2.7.13.3</ecNumber>
    </recommendedName>
</protein>
<dbReference type="SUPFAM" id="SSF47384">
    <property type="entry name" value="Homodimeric domain of signal transducing histidine kinase"/>
    <property type="match status" value="1"/>
</dbReference>
<dbReference type="Gene3D" id="1.10.287.130">
    <property type="match status" value="1"/>
</dbReference>
<evidence type="ECO:0000313" key="9">
    <source>
        <dbReference type="Proteomes" id="UP001156682"/>
    </source>
</evidence>
<dbReference type="InterPro" id="IPR003594">
    <property type="entry name" value="HATPase_dom"/>
</dbReference>
<comment type="catalytic activity">
    <reaction evidence="1">
        <text>ATP + protein L-histidine = ADP + protein N-phospho-L-histidine.</text>
        <dbReference type="EC" id="2.7.13.3"/>
    </reaction>
</comment>
<keyword evidence="9" id="KW-1185">Reference proteome</keyword>
<feature type="transmembrane region" description="Helical" evidence="6">
    <location>
        <begin position="12"/>
        <end position="33"/>
    </location>
</feature>
<gene>
    <name evidence="8" type="ORF">GCM10007878_07690</name>
</gene>
<dbReference type="PROSITE" id="PS50109">
    <property type="entry name" value="HIS_KIN"/>
    <property type="match status" value="1"/>
</dbReference>
<dbReference type="PRINTS" id="PR00344">
    <property type="entry name" value="BCTRLSENSOR"/>
</dbReference>
<dbReference type="EC" id="2.7.13.3" evidence="2"/>
<dbReference type="PANTHER" id="PTHR43047">
    <property type="entry name" value="TWO-COMPONENT HISTIDINE PROTEIN KINASE"/>
    <property type="match status" value="1"/>
</dbReference>
<keyword evidence="6" id="KW-0472">Membrane</keyword>
<organism evidence="8 9">
    <name type="scientific">Marinospirillum insulare</name>
    <dbReference type="NCBI Taxonomy" id="217169"/>
    <lineage>
        <taxon>Bacteria</taxon>
        <taxon>Pseudomonadati</taxon>
        <taxon>Pseudomonadota</taxon>
        <taxon>Gammaproteobacteria</taxon>
        <taxon>Oceanospirillales</taxon>
        <taxon>Oceanospirillaceae</taxon>
        <taxon>Marinospirillum</taxon>
    </lineage>
</organism>
<dbReference type="Gene3D" id="3.30.565.10">
    <property type="entry name" value="Histidine kinase-like ATPase, C-terminal domain"/>
    <property type="match status" value="1"/>
</dbReference>